<dbReference type="SUPFAM" id="SSF48452">
    <property type="entry name" value="TPR-like"/>
    <property type="match status" value="1"/>
</dbReference>
<dbReference type="InterPro" id="IPR011990">
    <property type="entry name" value="TPR-like_helical_dom_sf"/>
</dbReference>
<dbReference type="Proteomes" id="UP000184516">
    <property type="component" value="Unassembled WGS sequence"/>
</dbReference>
<keyword evidence="3" id="KW-1185">Reference proteome</keyword>
<dbReference type="OrthoDB" id="1324191at2"/>
<dbReference type="EMBL" id="FQWB01000014">
    <property type="protein sequence ID" value="SHH06457.1"/>
    <property type="molecule type" value="Genomic_DNA"/>
</dbReference>
<evidence type="ECO:0000256" key="1">
    <source>
        <dbReference type="PROSITE-ProRule" id="PRU00339"/>
    </source>
</evidence>
<dbReference type="RefSeq" id="WP_084546325.1">
    <property type="nucleotide sequence ID" value="NZ_FQWB01000014.1"/>
</dbReference>
<dbReference type="InterPro" id="IPR019734">
    <property type="entry name" value="TPR_rpt"/>
</dbReference>
<dbReference type="Gene3D" id="1.25.40.10">
    <property type="entry name" value="Tetratricopeptide repeat domain"/>
    <property type="match status" value="1"/>
</dbReference>
<gene>
    <name evidence="2" type="ORF">SAMN05443549_11425</name>
</gene>
<dbReference type="AlphaFoldDB" id="A0A1M5PWQ9"/>
<protein>
    <submittedName>
        <fullName evidence="2">Uncharacterized protein</fullName>
    </submittedName>
</protein>
<reference evidence="3" key="1">
    <citation type="submission" date="2016-11" db="EMBL/GenBank/DDBJ databases">
        <authorList>
            <person name="Varghese N."/>
            <person name="Submissions S."/>
        </authorList>
    </citation>
    <scope>NUCLEOTIDE SEQUENCE [LARGE SCALE GENOMIC DNA]</scope>
    <source>
        <strain evidence="3">DSM 19978</strain>
    </source>
</reference>
<keyword evidence="1" id="KW-0802">TPR repeat</keyword>
<evidence type="ECO:0000313" key="3">
    <source>
        <dbReference type="Proteomes" id="UP000184516"/>
    </source>
</evidence>
<accession>A0A1M5PWQ9</accession>
<organism evidence="2 3">
    <name type="scientific">Flavobacterium fluvii</name>
    <dbReference type="NCBI Taxonomy" id="468056"/>
    <lineage>
        <taxon>Bacteria</taxon>
        <taxon>Pseudomonadati</taxon>
        <taxon>Bacteroidota</taxon>
        <taxon>Flavobacteriia</taxon>
        <taxon>Flavobacteriales</taxon>
        <taxon>Flavobacteriaceae</taxon>
        <taxon>Flavobacterium</taxon>
    </lineage>
</organism>
<evidence type="ECO:0000313" key="2">
    <source>
        <dbReference type="EMBL" id="SHH06457.1"/>
    </source>
</evidence>
<name>A0A1M5PWQ9_9FLAO</name>
<sequence>MKNIFIQIIIIYVLSFNTFAQKEKMSRIGKNMKTNQKESDTLIDAKSNLNRAIKSYHVEENINLRFGGYTMTYEVSHLSLIDTYDLGPNNTRVITPRYGELKQLSNNPIEPNKILLKPTTLYNKPLTKSKIEPINTSFVIPHFKEKEHPKQYILKNTIKELLKTYDYDNEVIESPNTSDKSIYVYLIKTYERVAEKGYKSIEIFQKLGDAYFFDGNYTKAVKWYEELFKMTTTLGSEYYDRYAYSLTAIGEKDKAFEIIEKRDQLSGIEKK</sequence>
<feature type="repeat" description="TPR" evidence="1">
    <location>
        <begin position="201"/>
        <end position="234"/>
    </location>
</feature>
<dbReference type="PROSITE" id="PS50005">
    <property type="entry name" value="TPR"/>
    <property type="match status" value="1"/>
</dbReference>
<dbReference type="STRING" id="468056.SAMN05443549_11425"/>
<proteinExistence type="predicted"/>